<dbReference type="Proteomes" id="UP001501444">
    <property type="component" value="Unassembled WGS sequence"/>
</dbReference>
<name>A0ABP5UKT5_9ACTN</name>
<reference evidence="3" key="1">
    <citation type="journal article" date="2019" name="Int. J. Syst. Evol. Microbiol.">
        <title>The Global Catalogue of Microorganisms (GCM) 10K type strain sequencing project: providing services to taxonomists for standard genome sequencing and annotation.</title>
        <authorList>
            <consortium name="The Broad Institute Genomics Platform"/>
            <consortium name="The Broad Institute Genome Sequencing Center for Infectious Disease"/>
            <person name="Wu L."/>
            <person name="Ma J."/>
        </authorList>
    </citation>
    <scope>NUCLEOTIDE SEQUENCE [LARGE SCALE GENOMIC DNA]</scope>
    <source>
        <strain evidence="3">JCM 3272</strain>
    </source>
</reference>
<dbReference type="InterPro" id="IPR013823">
    <property type="entry name" value="Ribosomal_bL12_C"/>
</dbReference>
<dbReference type="Gene3D" id="3.30.1390.10">
    <property type="match status" value="1"/>
</dbReference>
<organism evidence="2 3">
    <name type="scientific">Dactylosporangium salmoneum</name>
    <dbReference type="NCBI Taxonomy" id="53361"/>
    <lineage>
        <taxon>Bacteria</taxon>
        <taxon>Bacillati</taxon>
        <taxon>Actinomycetota</taxon>
        <taxon>Actinomycetes</taxon>
        <taxon>Micromonosporales</taxon>
        <taxon>Micromonosporaceae</taxon>
        <taxon>Dactylosporangium</taxon>
    </lineage>
</organism>
<sequence length="110" mass="11659">MGDGVEWIIALLFLVLVALLISSGGRGAAERQRMARIAAIERKLDLIMDNLGIAEPVPPAPPAPPGVLEELAAGRKIQAIKAYREATGVGLREAKDAVEAIARLRGLSPR</sequence>
<feature type="domain" description="Large ribosomal subunit protein bL12 C-terminal" evidence="1">
    <location>
        <begin position="67"/>
        <end position="101"/>
    </location>
</feature>
<evidence type="ECO:0000313" key="2">
    <source>
        <dbReference type="EMBL" id="GAA2379946.1"/>
    </source>
</evidence>
<dbReference type="EMBL" id="BAAARV010000086">
    <property type="protein sequence ID" value="GAA2379946.1"/>
    <property type="molecule type" value="Genomic_DNA"/>
</dbReference>
<dbReference type="InterPro" id="IPR014719">
    <property type="entry name" value="Ribosomal_bL12_C/ClpS-like"/>
</dbReference>
<evidence type="ECO:0000313" key="3">
    <source>
        <dbReference type="Proteomes" id="UP001501444"/>
    </source>
</evidence>
<dbReference type="Pfam" id="PF00542">
    <property type="entry name" value="Ribosomal_L12"/>
    <property type="match status" value="1"/>
</dbReference>
<evidence type="ECO:0000259" key="1">
    <source>
        <dbReference type="Pfam" id="PF00542"/>
    </source>
</evidence>
<dbReference type="SUPFAM" id="SSF54736">
    <property type="entry name" value="ClpS-like"/>
    <property type="match status" value="1"/>
</dbReference>
<gene>
    <name evidence="2" type="ORF">GCM10010170_086900</name>
</gene>
<keyword evidence="3" id="KW-1185">Reference proteome</keyword>
<comment type="caution">
    <text evidence="2">The sequence shown here is derived from an EMBL/GenBank/DDBJ whole genome shotgun (WGS) entry which is preliminary data.</text>
</comment>
<accession>A0ABP5UKT5</accession>
<proteinExistence type="predicted"/>
<protein>
    <recommendedName>
        <fullName evidence="1">Large ribosomal subunit protein bL12 C-terminal domain-containing protein</fullName>
    </recommendedName>
</protein>